<dbReference type="InterPro" id="IPR006913">
    <property type="entry name" value="CENP-V/GFA"/>
</dbReference>
<evidence type="ECO:0000256" key="1">
    <source>
        <dbReference type="ARBA" id="ARBA00005495"/>
    </source>
</evidence>
<dbReference type="Pfam" id="PF04828">
    <property type="entry name" value="GFA"/>
    <property type="match status" value="1"/>
</dbReference>
<sequence>MSDTIDTQGSCLCGAVTLHVSAHDPHVDVCHCRMCHVWSGGPMMAVTASGAPRVDGEADVAIYDSSEWAERGFCRHCGTHLFYRLKSSEHYAIPVGLLGDTSPWEMTLQIFTDEQPQYYDFANDTKAMTGQEVFEMFTGDASS</sequence>
<keyword evidence="7" id="KW-1185">Reference proteome</keyword>
<dbReference type="PROSITE" id="PS51891">
    <property type="entry name" value="CENP_V_GFA"/>
    <property type="match status" value="1"/>
</dbReference>
<evidence type="ECO:0000313" key="7">
    <source>
        <dbReference type="Proteomes" id="UP000198500"/>
    </source>
</evidence>
<dbReference type="GO" id="GO:0016846">
    <property type="term" value="F:carbon-sulfur lyase activity"/>
    <property type="evidence" value="ECO:0007669"/>
    <property type="project" value="InterPro"/>
</dbReference>
<dbReference type="PANTHER" id="PTHR33337">
    <property type="entry name" value="GFA DOMAIN-CONTAINING PROTEIN"/>
    <property type="match status" value="1"/>
</dbReference>
<dbReference type="RefSeq" id="WP_092572035.1">
    <property type="nucleotide sequence ID" value="NZ_BMXH01000011.1"/>
</dbReference>
<evidence type="ECO:0000256" key="4">
    <source>
        <dbReference type="ARBA" id="ARBA00023239"/>
    </source>
</evidence>
<reference evidence="6 7" key="1">
    <citation type="submission" date="2016-10" db="EMBL/GenBank/DDBJ databases">
        <authorList>
            <person name="de Groot N.N."/>
        </authorList>
    </citation>
    <scope>NUCLEOTIDE SEQUENCE [LARGE SCALE GENOMIC DNA]</scope>
    <source>
        <strain evidence="6 7">DSM 19219</strain>
    </source>
</reference>
<keyword evidence="2" id="KW-0479">Metal-binding</keyword>
<protein>
    <submittedName>
        <fullName evidence="6">Uncharacterized conserved protein</fullName>
    </submittedName>
</protein>
<name>A0A1H3GXR1_9GAMM</name>
<evidence type="ECO:0000313" key="6">
    <source>
        <dbReference type="EMBL" id="SDY07860.1"/>
    </source>
</evidence>
<dbReference type="EMBL" id="FNNI01000010">
    <property type="protein sequence ID" value="SDY07860.1"/>
    <property type="molecule type" value="Genomic_DNA"/>
</dbReference>
<dbReference type="SUPFAM" id="SSF51316">
    <property type="entry name" value="Mss4-like"/>
    <property type="match status" value="1"/>
</dbReference>
<evidence type="ECO:0000256" key="2">
    <source>
        <dbReference type="ARBA" id="ARBA00022723"/>
    </source>
</evidence>
<dbReference type="STRING" id="574349.SAMN05443545_11083"/>
<dbReference type="AlphaFoldDB" id="A0A1H3GXR1"/>
<keyword evidence="4" id="KW-0456">Lyase</keyword>
<accession>A0A1H3GXR1</accession>
<dbReference type="Gene3D" id="3.90.1590.10">
    <property type="entry name" value="glutathione-dependent formaldehyde- activating enzyme (gfa)"/>
    <property type="match status" value="1"/>
</dbReference>
<evidence type="ECO:0000259" key="5">
    <source>
        <dbReference type="PROSITE" id="PS51891"/>
    </source>
</evidence>
<dbReference type="InterPro" id="IPR011057">
    <property type="entry name" value="Mss4-like_sf"/>
</dbReference>
<gene>
    <name evidence="6" type="ORF">SAMN05443545_11083</name>
</gene>
<dbReference type="Proteomes" id="UP000198500">
    <property type="component" value="Unassembled WGS sequence"/>
</dbReference>
<evidence type="ECO:0000256" key="3">
    <source>
        <dbReference type="ARBA" id="ARBA00022833"/>
    </source>
</evidence>
<dbReference type="OrthoDB" id="4188830at2"/>
<dbReference type="GO" id="GO:0046872">
    <property type="term" value="F:metal ion binding"/>
    <property type="evidence" value="ECO:0007669"/>
    <property type="project" value="UniProtKB-KW"/>
</dbReference>
<feature type="domain" description="CENP-V/GFA" evidence="5">
    <location>
        <begin position="7"/>
        <end position="120"/>
    </location>
</feature>
<comment type="similarity">
    <text evidence="1">Belongs to the Gfa family.</text>
</comment>
<proteinExistence type="inferred from homology"/>
<keyword evidence="3" id="KW-0862">Zinc</keyword>
<dbReference type="PANTHER" id="PTHR33337:SF40">
    <property type="entry name" value="CENP-V_GFA DOMAIN-CONTAINING PROTEIN-RELATED"/>
    <property type="match status" value="1"/>
</dbReference>
<organism evidence="6 7">
    <name type="scientific">Aidingimonas halophila</name>
    <dbReference type="NCBI Taxonomy" id="574349"/>
    <lineage>
        <taxon>Bacteria</taxon>
        <taxon>Pseudomonadati</taxon>
        <taxon>Pseudomonadota</taxon>
        <taxon>Gammaproteobacteria</taxon>
        <taxon>Oceanospirillales</taxon>
        <taxon>Halomonadaceae</taxon>
        <taxon>Aidingimonas</taxon>
    </lineage>
</organism>